<dbReference type="InterPro" id="IPR016053">
    <property type="entry name" value="Haem_Oase-like"/>
</dbReference>
<dbReference type="Pfam" id="PF01126">
    <property type="entry name" value="Heme_oxygenase"/>
    <property type="match status" value="1"/>
</dbReference>
<dbReference type="PANTHER" id="PTHR10720">
    <property type="entry name" value="HEME OXYGENASE"/>
    <property type="match status" value="1"/>
</dbReference>
<evidence type="ECO:0000256" key="4">
    <source>
        <dbReference type="SAM" id="MobiDB-lite"/>
    </source>
</evidence>
<keyword evidence="3" id="KW-0408">Iron</keyword>
<keyword evidence="5" id="KW-0812">Transmembrane</keyword>
<dbReference type="GO" id="GO:0006788">
    <property type="term" value="P:heme oxidation"/>
    <property type="evidence" value="ECO:0007669"/>
    <property type="project" value="InterPro"/>
</dbReference>
<dbReference type="Gene3D" id="1.20.910.10">
    <property type="entry name" value="Heme oxygenase-like"/>
    <property type="match status" value="1"/>
</dbReference>
<accession>A0A3N4KFE0</accession>
<dbReference type="AlphaFoldDB" id="A0A3N4KFE0"/>
<dbReference type="GO" id="GO:0046872">
    <property type="term" value="F:metal ion binding"/>
    <property type="evidence" value="ECO:0007669"/>
    <property type="project" value="UniProtKB-KW"/>
</dbReference>
<feature type="region of interest" description="Disordered" evidence="4">
    <location>
        <begin position="1"/>
        <end position="29"/>
    </location>
</feature>
<sequence>MNPHSHAATGGDAHISQYNDRNSSRDLGKESQCHLSLAQQINSASRKGHDTVNRLIMARFALGLQDHRLYREGILSFAFVYKSFEEEWAALLSSESTTVDPRIRNALQRLYSIPLLRTPQIAKDLQYFYGSTPFSTEFPTTPQRTAYVNHIRNVIAEKPHVLIAYAYNYYMALFAGGKILGYQMSKAKGFFPEHYGMTEEERIGAGMNIFNFEIEKGGEIGLRDSFKGALLDLESTLTMAEKNDIIEESEAIYSKNVLIIKELDRLCAHIIATTTITTARKQLWNDTHKFLSFFAVLACFLIGKHVINYL</sequence>
<dbReference type="EMBL" id="ML119153">
    <property type="protein sequence ID" value="RPB09244.1"/>
    <property type="molecule type" value="Genomic_DNA"/>
</dbReference>
<dbReference type="PANTHER" id="PTHR10720:SF0">
    <property type="entry name" value="HEME OXYGENASE"/>
    <property type="match status" value="1"/>
</dbReference>
<evidence type="ECO:0000256" key="1">
    <source>
        <dbReference type="ARBA" id="ARBA00022617"/>
    </source>
</evidence>
<keyword evidence="1" id="KW-0349">Heme</keyword>
<dbReference type="InterPro" id="IPR016084">
    <property type="entry name" value="Haem_Oase-like_multi-hlx"/>
</dbReference>
<evidence type="ECO:0000256" key="3">
    <source>
        <dbReference type="ARBA" id="ARBA00023004"/>
    </source>
</evidence>
<evidence type="ECO:0000256" key="5">
    <source>
        <dbReference type="SAM" id="Phobius"/>
    </source>
</evidence>
<dbReference type="GO" id="GO:0004392">
    <property type="term" value="F:heme oxygenase (decyclizing) activity"/>
    <property type="evidence" value="ECO:0007669"/>
    <property type="project" value="InterPro"/>
</dbReference>
<dbReference type="SUPFAM" id="SSF48613">
    <property type="entry name" value="Heme oxygenase-like"/>
    <property type="match status" value="1"/>
</dbReference>
<dbReference type="CDD" id="cd19165">
    <property type="entry name" value="HemeO"/>
    <property type="match status" value="1"/>
</dbReference>
<keyword evidence="5" id="KW-0472">Membrane</keyword>
<protein>
    <submittedName>
        <fullName evidence="6">Heme oxygenase-like protein</fullName>
    </submittedName>
</protein>
<keyword evidence="2" id="KW-0479">Metal-binding</keyword>
<dbReference type="InParanoid" id="A0A3N4KFE0"/>
<dbReference type="FunCoup" id="A0A3N4KFE0">
    <property type="interactions" value="59"/>
</dbReference>
<dbReference type="Proteomes" id="UP000277580">
    <property type="component" value="Unassembled WGS sequence"/>
</dbReference>
<proteinExistence type="predicted"/>
<gene>
    <name evidence="6" type="ORF">P167DRAFT_510925</name>
</gene>
<dbReference type="OrthoDB" id="652091at2759"/>
<evidence type="ECO:0000313" key="7">
    <source>
        <dbReference type="Proteomes" id="UP000277580"/>
    </source>
</evidence>
<name>A0A3N4KFE0_9PEZI</name>
<evidence type="ECO:0000313" key="6">
    <source>
        <dbReference type="EMBL" id="RPB09244.1"/>
    </source>
</evidence>
<dbReference type="InterPro" id="IPR002051">
    <property type="entry name" value="Haem_Oase"/>
</dbReference>
<keyword evidence="5" id="KW-1133">Transmembrane helix</keyword>
<dbReference type="STRING" id="1392247.A0A3N4KFE0"/>
<organism evidence="6 7">
    <name type="scientific">Morchella conica CCBAS932</name>
    <dbReference type="NCBI Taxonomy" id="1392247"/>
    <lineage>
        <taxon>Eukaryota</taxon>
        <taxon>Fungi</taxon>
        <taxon>Dikarya</taxon>
        <taxon>Ascomycota</taxon>
        <taxon>Pezizomycotina</taxon>
        <taxon>Pezizomycetes</taxon>
        <taxon>Pezizales</taxon>
        <taxon>Morchellaceae</taxon>
        <taxon>Morchella</taxon>
    </lineage>
</organism>
<reference evidence="6 7" key="1">
    <citation type="journal article" date="2018" name="Nat. Ecol. Evol.">
        <title>Pezizomycetes genomes reveal the molecular basis of ectomycorrhizal truffle lifestyle.</title>
        <authorList>
            <person name="Murat C."/>
            <person name="Payen T."/>
            <person name="Noel B."/>
            <person name="Kuo A."/>
            <person name="Morin E."/>
            <person name="Chen J."/>
            <person name="Kohler A."/>
            <person name="Krizsan K."/>
            <person name="Balestrini R."/>
            <person name="Da Silva C."/>
            <person name="Montanini B."/>
            <person name="Hainaut M."/>
            <person name="Levati E."/>
            <person name="Barry K.W."/>
            <person name="Belfiori B."/>
            <person name="Cichocki N."/>
            <person name="Clum A."/>
            <person name="Dockter R.B."/>
            <person name="Fauchery L."/>
            <person name="Guy J."/>
            <person name="Iotti M."/>
            <person name="Le Tacon F."/>
            <person name="Lindquist E.A."/>
            <person name="Lipzen A."/>
            <person name="Malagnac F."/>
            <person name="Mello A."/>
            <person name="Molinier V."/>
            <person name="Miyauchi S."/>
            <person name="Poulain J."/>
            <person name="Riccioni C."/>
            <person name="Rubini A."/>
            <person name="Sitrit Y."/>
            <person name="Splivallo R."/>
            <person name="Traeger S."/>
            <person name="Wang M."/>
            <person name="Zifcakova L."/>
            <person name="Wipf D."/>
            <person name="Zambonelli A."/>
            <person name="Paolocci F."/>
            <person name="Nowrousian M."/>
            <person name="Ottonello S."/>
            <person name="Baldrian P."/>
            <person name="Spatafora J.W."/>
            <person name="Henrissat B."/>
            <person name="Nagy L.G."/>
            <person name="Aury J.M."/>
            <person name="Wincker P."/>
            <person name="Grigoriev I.V."/>
            <person name="Bonfante P."/>
            <person name="Martin F.M."/>
        </authorList>
    </citation>
    <scope>NUCLEOTIDE SEQUENCE [LARGE SCALE GENOMIC DNA]</scope>
    <source>
        <strain evidence="6 7">CCBAS932</strain>
    </source>
</reference>
<keyword evidence="7" id="KW-1185">Reference proteome</keyword>
<feature type="transmembrane region" description="Helical" evidence="5">
    <location>
        <begin position="290"/>
        <end position="307"/>
    </location>
</feature>
<evidence type="ECO:0000256" key="2">
    <source>
        <dbReference type="ARBA" id="ARBA00022723"/>
    </source>
</evidence>